<feature type="region of interest" description="Disordered" evidence="1">
    <location>
        <begin position="130"/>
        <end position="150"/>
    </location>
</feature>
<keyword evidence="2" id="KW-0472">Membrane</keyword>
<feature type="compositionally biased region" description="Low complexity" evidence="1">
    <location>
        <begin position="530"/>
        <end position="542"/>
    </location>
</feature>
<sequence>MPMYSSNNRNRLYFIFKESIIIVAYASIILADNVRPQSGAFYVYNPLGHSQPNKLRKLYWYSMGQPILAPRKQRMASFQMKQRYQNIPIKITSTFTNPVRNTYRNAYDASISASALKSYMNSVSLPTTALPKNSPRFQPSNPYDEPTYEDNKSCVEKNITMAAQDSGITVAQHLRPVQITSVPYNIPPITPLPIVPYVSHTYFTLDDVVIPSSSENLLYYKPEEKQIIPEVTPPPLTTQRSKSAESPLIDIFNIFGIEPEEKPIIEEKPQELVRDSEITTTSWMPVTMNIIKNETKMDIKPFKPMSLSQTMVENVLNIVTNHKNSTLMPEIETVANSSKELCKDCLKDEILTTLSPILNEIEDKKIEKPIEKNPVKNMKEIDNQSNSLSSLKTLTSTTFIGLLTSKLKIAQNHKKFSPISLKKYSTTTAPPVSSTTKAALRKSRRTKNYSRQRKVDANLTRLNNYNLTNAKSTYSKILRPTLKVNLKDIDKDKIQTVNVTDTTSYSTSTQAPVRNTPKTVRNTPAPRMMSTSTSSESPPLSAESAIMTISNANGRHLRGSMPTFRKRLAETHKRFAPTTDMPQLPIELYFNKLSKTQ</sequence>
<evidence type="ECO:0000256" key="1">
    <source>
        <dbReference type="SAM" id="MobiDB-lite"/>
    </source>
</evidence>
<keyword evidence="2" id="KW-1133">Transmembrane helix</keyword>
<reference evidence="4" key="1">
    <citation type="submission" date="2025-08" db="UniProtKB">
        <authorList>
            <consortium name="RefSeq"/>
        </authorList>
    </citation>
    <scope>IDENTIFICATION</scope>
    <source>
        <strain evidence="4">15112-1751.03</strain>
        <tissue evidence="4">Whole Adult</tissue>
    </source>
</reference>
<feature type="compositionally biased region" description="Low complexity" evidence="1">
    <location>
        <begin position="425"/>
        <end position="438"/>
    </location>
</feature>
<accession>A0A6P8WUR4</accession>
<keyword evidence="2" id="KW-0812">Transmembrane</keyword>
<dbReference type="RefSeq" id="XP_034102145.2">
    <property type="nucleotide sequence ID" value="XM_034246254.2"/>
</dbReference>
<keyword evidence="3" id="KW-1185">Reference proteome</keyword>
<dbReference type="Proteomes" id="UP000515160">
    <property type="component" value="Chromosome 3"/>
</dbReference>
<feature type="compositionally biased region" description="Basic residues" evidence="1">
    <location>
        <begin position="439"/>
        <end position="452"/>
    </location>
</feature>
<protein>
    <submittedName>
        <fullName evidence="4">Uncharacterized protein LOC117566709</fullName>
    </submittedName>
</protein>
<evidence type="ECO:0000313" key="4">
    <source>
        <dbReference type="RefSeq" id="XP_034102145.2"/>
    </source>
</evidence>
<dbReference type="OrthoDB" id="7859737at2759"/>
<feature type="transmembrane region" description="Helical" evidence="2">
    <location>
        <begin position="12"/>
        <end position="31"/>
    </location>
</feature>
<feature type="compositionally biased region" description="Polar residues" evidence="1">
    <location>
        <begin position="130"/>
        <end position="141"/>
    </location>
</feature>
<evidence type="ECO:0000256" key="2">
    <source>
        <dbReference type="SAM" id="Phobius"/>
    </source>
</evidence>
<organism evidence="3 4">
    <name type="scientific">Drosophila albomicans</name>
    <name type="common">Fruit fly</name>
    <dbReference type="NCBI Taxonomy" id="7291"/>
    <lineage>
        <taxon>Eukaryota</taxon>
        <taxon>Metazoa</taxon>
        <taxon>Ecdysozoa</taxon>
        <taxon>Arthropoda</taxon>
        <taxon>Hexapoda</taxon>
        <taxon>Insecta</taxon>
        <taxon>Pterygota</taxon>
        <taxon>Neoptera</taxon>
        <taxon>Endopterygota</taxon>
        <taxon>Diptera</taxon>
        <taxon>Brachycera</taxon>
        <taxon>Muscomorpha</taxon>
        <taxon>Ephydroidea</taxon>
        <taxon>Drosophilidae</taxon>
        <taxon>Drosophila</taxon>
    </lineage>
</organism>
<feature type="compositionally biased region" description="Polar residues" evidence="1">
    <location>
        <begin position="505"/>
        <end position="522"/>
    </location>
</feature>
<proteinExistence type="predicted"/>
<name>A0A6P8WUR4_DROAB</name>
<feature type="region of interest" description="Disordered" evidence="1">
    <location>
        <begin position="425"/>
        <end position="455"/>
    </location>
</feature>
<feature type="region of interest" description="Disordered" evidence="1">
    <location>
        <begin position="505"/>
        <end position="542"/>
    </location>
</feature>
<dbReference type="GeneID" id="117566709"/>
<dbReference type="AlphaFoldDB" id="A0A6P8WUR4"/>
<evidence type="ECO:0000313" key="3">
    <source>
        <dbReference type="Proteomes" id="UP000515160"/>
    </source>
</evidence>
<gene>
    <name evidence="4" type="primary">LOC117566709</name>
</gene>